<gene>
    <name evidence="4" type="ORF">ERS852572_00545</name>
</gene>
<reference evidence="4 5" key="1">
    <citation type="submission" date="2015-09" db="EMBL/GenBank/DDBJ databases">
        <authorList>
            <consortium name="Pathogen Informatics"/>
        </authorList>
    </citation>
    <scope>NUCLEOTIDE SEQUENCE [LARGE SCALE GENOMIC DNA]</scope>
    <source>
        <strain evidence="4 5">2789STDY5834960</strain>
    </source>
</reference>
<dbReference type="SMART" id="SM00857">
    <property type="entry name" value="Resolvase"/>
    <property type="match status" value="1"/>
</dbReference>
<dbReference type="InterPro" id="IPR006119">
    <property type="entry name" value="Resolv_N"/>
</dbReference>
<dbReference type="Proteomes" id="UP000095350">
    <property type="component" value="Unassembled WGS sequence"/>
</dbReference>
<sequence length="530" mass="61194">MEQIAIYLRLSKEDEFVKDESNSITNQRAFIRGFINKNKELRKMSVVEFVDDGYSGKNMDRPDMQKMLEMVKRKQISCVIVKDFSRFSRDHIEQGKYIEQIFPFMGVRFIAINDNYDSADYVGGIGEIDVAFNGILYDFFSEEQSSKVSLTLDTKRGNGKYIATYAPYGYVKSPEDKHKLVVDEFASQIVKRIFKEFLSGKSMYKISEGLNRDGIDTPGVYIAMQVGSEKQLARYREKKPLWNNVAVGRILGNEQYTGTMIYSRFKSENVGDKHAKALPENEWKRVENCHEAIINKEDFEKVAAMRKENTCASAKRKHETHCLTGKMICGNCGHRLSHTYAGRPKYYCANHYLDKSDGKCNISVLDADIESIVKKALQMMIDVLVDSRKVVDMQRAKQAERLKQAEKHLSDMEHSRELIEKDLREAYESYKLEMTDKETYLEQRKTYEHVLACMRENIEKQKTAVSKMADVDVPEVAGLEMLEGQLKLTGLNREMVDAFVEEIVVYAKDRVEIKWKFKDEFGEVGKARKP</sequence>
<evidence type="ECO:0000259" key="2">
    <source>
        <dbReference type="PROSITE" id="PS51736"/>
    </source>
</evidence>
<feature type="domain" description="Recombinase" evidence="3">
    <location>
        <begin position="167"/>
        <end position="312"/>
    </location>
</feature>
<evidence type="ECO:0000313" key="5">
    <source>
        <dbReference type="Proteomes" id="UP000095350"/>
    </source>
</evidence>
<evidence type="ECO:0000256" key="1">
    <source>
        <dbReference type="SAM" id="Coils"/>
    </source>
</evidence>
<dbReference type="GO" id="GO:0003677">
    <property type="term" value="F:DNA binding"/>
    <property type="evidence" value="ECO:0007669"/>
    <property type="project" value="InterPro"/>
</dbReference>
<dbReference type="EMBL" id="CYXZ01000003">
    <property type="protein sequence ID" value="CUM80057.1"/>
    <property type="molecule type" value="Genomic_DNA"/>
</dbReference>
<dbReference type="Pfam" id="PF13408">
    <property type="entry name" value="Zn_ribbon_recom"/>
    <property type="match status" value="1"/>
</dbReference>
<dbReference type="PROSITE" id="PS51737">
    <property type="entry name" value="RECOMBINASE_DNA_BIND"/>
    <property type="match status" value="1"/>
</dbReference>
<dbReference type="PaxDb" id="166486-ERS852572_00545"/>
<dbReference type="InterPro" id="IPR036162">
    <property type="entry name" value="Resolvase-like_N_sf"/>
</dbReference>
<feature type="coiled-coil region" evidence="1">
    <location>
        <begin position="395"/>
        <end position="422"/>
    </location>
</feature>
<dbReference type="Gene3D" id="3.40.50.1390">
    <property type="entry name" value="Resolvase, N-terminal catalytic domain"/>
    <property type="match status" value="1"/>
</dbReference>
<proteinExistence type="predicted"/>
<dbReference type="InterPro" id="IPR025827">
    <property type="entry name" value="Zn_ribbon_recom_dom"/>
</dbReference>
<evidence type="ECO:0000259" key="3">
    <source>
        <dbReference type="PROSITE" id="PS51737"/>
    </source>
</evidence>
<dbReference type="Pfam" id="PF00239">
    <property type="entry name" value="Resolvase"/>
    <property type="match status" value="1"/>
</dbReference>
<organism evidence="4 5">
    <name type="scientific">Roseburia intestinalis</name>
    <dbReference type="NCBI Taxonomy" id="166486"/>
    <lineage>
        <taxon>Bacteria</taxon>
        <taxon>Bacillati</taxon>
        <taxon>Bacillota</taxon>
        <taxon>Clostridia</taxon>
        <taxon>Lachnospirales</taxon>
        <taxon>Lachnospiraceae</taxon>
        <taxon>Roseburia</taxon>
    </lineage>
</organism>
<dbReference type="RefSeq" id="WP_055193230.1">
    <property type="nucleotide sequence ID" value="NZ_CABIYH010000003.1"/>
</dbReference>
<dbReference type="PANTHER" id="PTHR30461:SF23">
    <property type="entry name" value="DNA RECOMBINASE-RELATED"/>
    <property type="match status" value="1"/>
</dbReference>
<dbReference type="PANTHER" id="PTHR30461">
    <property type="entry name" value="DNA-INVERTASE FROM LAMBDOID PROPHAGE"/>
    <property type="match status" value="1"/>
</dbReference>
<dbReference type="OrthoDB" id="9784557at2"/>
<dbReference type="Pfam" id="PF07508">
    <property type="entry name" value="Recombinase"/>
    <property type="match status" value="1"/>
</dbReference>
<evidence type="ECO:0000313" key="4">
    <source>
        <dbReference type="EMBL" id="CUM80057.1"/>
    </source>
</evidence>
<dbReference type="AlphaFoldDB" id="A0A173RQN5"/>
<dbReference type="InterPro" id="IPR011109">
    <property type="entry name" value="DNA_bind_recombinase_dom"/>
</dbReference>
<accession>A0A173RQN5</accession>
<dbReference type="PROSITE" id="PS51736">
    <property type="entry name" value="RECOMBINASES_3"/>
    <property type="match status" value="1"/>
</dbReference>
<keyword evidence="1" id="KW-0175">Coiled coil</keyword>
<dbReference type="GO" id="GO:0000150">
    <property type="term" value="F:DNA strand exchange activity"/>
    <property type="evidence" value="ECO:0007669"/>
    <property type="project" value="InterPro"/>
</dbReference>
<dbReference type="Gene3D" id="3.90.1750.20">
    <property type="entry name" value="Putative Large Serine Recombinase, Chain B, Domain 2"/>
    <property type="match status" value="1"/>
</dbReference>
<protein>
    <submittedName>
        <fullName evidence="4">Recombinase</fullName>
    </submittedName>
</protein>
<name>A0A173RQN5_9FIRM</name>
<dbReference type="InterPro" id="IPR038109">
    <property type="entry name" value="DNA_bind_recomb_sf"/>
</dbReference>
<feature type="domain" description="Resolvase/invertase-type recombinase catalytic" evidence="2">
    <location>
        <begin position="3"/>
        <end position="159"/>
    </location>
</feature>
<dbReference type="STRING" id="166486.ERS852572_00545"/>
<dbReference type="SUPFAM" id="SSF53041">
    <property type="entry name" value="Resolvase-like"/>
    <property type="match status" value="1"/>
</dbReference>
<dbReference type="InterPro" id="IPR050639">
    <property type="entry name" value="SSR_resolvase"/>
</dbReference>